<accession>A0A1F6ER90</accession>
<feature type="transmembrane region" description="Helical" evidence="1">
    <location>
        <begin position="163"/>
        <end position="180"/>
    </location>
</feature>
<name>A0A1F6ER90_9BACT</name>
<dbReference type="PANTHER" id="PTHR41771">
    <property type="entry name" value="MEMBRANE PROTEIN-RELATED"/>
    <property type="match status" value="1"/>
</dbReference>
<gene>
    <name evidence="2" type="ORF">A3A34_00905</name>
</gene>
<organism evidence="2 3">
    <name type="scientific">Candidatus Kaiserbacteria bacterium RIFCSPLOWO2_01_FULL_50_24</name>
    <dbReference type="NCBI Taxonomy" id="1798507"/>
    <lineage>
        <taxon>Bacteria</taxon>
        <taxon>Candidatus Kaiseribacteriota</taxon>
    </lineage>
</organism>
<protein>
    <recommendedName>
        <fullName evidence="4">YibE/F family protein</fullName>
    </recommendedName>
</protein>
<dbReference type="STRING" id="1798507.A3A34_00905"/>
<dbReference type="AlphaFoldDB" id="A0A1F6ER90"/>
<feature type="transmembrane region" description="Helical" evidence="1">
    <location>
        <begin position="232"/>
        <end position="253"/>
    </location>
</feature>
<evidence type="ECO:0000313" key="3">
    <source>
        <dbReference type="Proteomes" id="UP000178587"/>
    </source>
</evidence>
<feature type="transmembrane region" description="Helical" evidence="1">
    <location>
        <begin position="112"/>
        <end position="131"/>
    </location>
</feature>
<evidence type="ECO:0008006" key="4">
    <source>
        <dbReference type="Google" id="ProtNLM"/>
    </source>
</evidence>
<dbReference type="Pfam" id="PF07907">
    <property type="entry name" value="YibE_F"/>
    <property type="match status" value="1"/>
</dbReference>
<dbReference type="Proteomes" id="UP000178587">
    <property type="component" value="Unassembled WGS sequence"/>
</dbReference>
<dbReference type="PANTHER" id="PTHR41771:SF1">
    <property type="entry name" value="MEMBRANE PROTEIN"/>
    <property type="match status" value="1"/>
</dbReference>
<reference evidence="2 3" key="1">
    <citation type="journal article" date="2016" name="Nat. Commun.">
        <title>Thousands of microbial genomes shed light on interconnected biogeochemical processes in an aquifer system.</title>
        <authorList>
            <person name="Anantharaman K."/>
            <person name="Brown C.T."/>
            <person name="Hug L.A."/>
            <person name="Sharon I."/>
            <person name="Castelle C.J."/>
            <person name="Probst A.J."/>
            <person name="Thomas B.C."/>
            <person name="Singh A."/>
            <person name="Wilkins M.J."/>
            <person name="Karaoz U."/>
            <person name="Brodie E.L."/>
            <person name="Williams K.H."/>
            <person name="Hubbard S.S."/>
            <person name="Banfield J.F."/>
        </authorList>
    </citation>
    <scope>NUCLEOTIDE SEQUENCE [LARGE SCALE GENOMIC DNA]</scope>
</reference>
<dbReference type="InterPro" id="IPR012507">
    <property type="entry name" value="YibE_F"/>
</dbReference>
<feature type="transmembrane region" description="Helical" evidence="1">
    <location>
        <begin position="192"/>
        <end position="212"/>
    </location>
</feature>
<keyword evidence="1" id="KW-0812">Transmembrane</keyword>
<keyword evidence="1" id="KW-0472">Membrane</keyword>
<dbReference type="EMBL" id="MFLU01000003">
    <property type="protein sequence ID" value="OGG76130.1"/>
    <property type="molecule type" value="Genomic_DNA"/>
</dbReference>
<sequence length="374" mass="39690">MTIRVLSAGVFALILFPLFGVAQELVPDTVVVSKARVVEIVSQKTLEIAGTDTEQLHQTIRAEILDGPEKGAVITVENDFLALAESDLFYLSHVTNEASGADYYAVSERYRLPALLGFLALFIAVTLAFGGKQGFRGLLALVLSFAFIFLFLLPGILAGYSPILVAMGVASLIVLIGSYVTHGVNRMTSAAVIGMVATVLLTGALAYIALYLTQFTGFYTDAAVYLNFNTRGAIDFSGLLMGGILIGILGVLYDAAIGQAVAVEELFAIGKGVSRFEVYKRALRIGREHIGALVNTLAIAYTGAALPLLLLMYNVGTNVSLALNSEVIAVEIIRILVGSIGIVLAVPLTTAISVWMLAGGRHNDSTAVMHKHAH</sequence>
<keyword evidence="1" id="KW-1133">Transmembrane helix</keyword>
<feature type="transmembrane region" description="Helical" evidence="1">
    <location>
        <begin position="290"/>
        <end position="312"/>
    </location>
</feature>
<feature type="transmembrane region" description="Helical" evidence="1">
    <location>
        <begin position="332"/>
        <end position="358"/>
    </location>
</feature>
<evidence type="ECO:0000313" key="2">
    <source>
        <dbReference type="EMBL" id="OGG76130.1"/>
    </source>
</evidence>
<proteinExistence type="predicted"/>
<evidence type="ECO:0000256" key="1">
    <source>
        <dbReference type="SAM" id="Phobius"/>
    </source>
</evidence>
<comment type="caution">
    <text evidence="2">The sequence shown here is derived from an EMBL/GenBank/DDBJ whole genome shotgun (WGS) entry which is preliminary data.</text>
</comment>
<feature type="transmembrane region" description="Helical" evidence="1">
    <location>
        <begin position="138"/>
        <end position="157"/>
    </location>
</feature>